<proteinExistence type="predicted"/>
<evidence type="ECO:0000313" key="3">
    <source>
        <dbReference type="Proteomes" id="UP000834611"/>
    </source>
</evidence>
<comment type="caution">
    <text evidence="2">The sequence shown here is derived from an EMBL/GenBank/DDBJ whole genome shotgun (WGS) entry which is preliminary data.</text>
</comment>
<dbReference type="RefSeq" id="WP_239407520.1">
    <property type="nucleotide sequence ID" value="NZ_CAHPRV010000069.1"/>
</dbReference>
<dbReference type="InterPro" id="IPR027417">
    <property type="entry name" value="P-loop_NTPase"/>
</dbReference>
<organism evidence="2 3">
    <name type="scientific">Providencia rettgeri</name>
    <dbReference type="NCBI Taxonomy" id="587"/>
    <lineage>
        <taxon>Bacteria</taxon>
        <taxon>Pseudomonadati</taxon>
        <taxon>Pseudomonadota</taxon>
        <taxon>Gammaproteobacteria</taxon>
        <taxon>Enterobacterales</taxon>
        <taxon>Morganellaceae</taxon>
        <taxon>Providencia</taxon>
    </lineage>
</organism>
<evidence type="ECO:0000313" key="2">
    <source>
        <dbReference type="EMBL" id="CAB5719022.1"/>
    </source>
</evidence>
<name>A0A9N8D894_PRORE</name>
<dbReference type="Gene3D" id="3.40.50.300">
    <property type="entry name" value="P-loop containing nucleotide triphosphate hydrolases"/>
    <property type="match status" value="1"/>
</dbReference>
<protein>
    <submittedName>
        <fullName evidence="2">Sporulation initiation inhibitor protein soj</fullName>
    </submittedName>
</protein>
<dbReference type="EMBL" id="CAHPSF010000020">
    <property type="protein sequence ID" value="CAB5719022.1"/>
    <property type="molecule type" value="Genomic_DNA"/>
</dbReference>
<dbReference type="PANTHER" id="PTHR13696">
    <property type="entry name" value="P-LOOP CONTAINING NUCLEOSIDE TRIPHOSPHATE HYDROLASE"/>
    <property type="match status" value="1"/>
</dbReference>
<dbReference type="PANTHER" id="PTHR13696:SF52">
    <property type="entry name" value="PARA FAMILY PROTEIN CT_582"/>
    <property type="match status" value="1"/>
</dbReference>
<dbReference type="InterPro" id="IPR050678">
    <property type="entry name" value="DNA_Partitioning_ATPase"/>
</dbReference>
<sequence length="287" mass="32605">MELKTGKKLGKLIVVCSQKGGVVKSQSTNEISFNLQKMGYSVLEIDADWTTGLTERTFPNELPLEIEKAPLKHEFTPGEANTYQLFFSNTDIKPITLDDGRDFIGTTSELNEVNYRHSDCMFDFRDRILELKEKYDFIFIDSAPSYSNVMVASHMAADYLLIPTLLEKQSRNAVAKQLTYMQKIKKNYNPSLQFLGTYVTQATVANYSKPLFDGYLGAVDTHNLNMLVEILKDKGYTQDYILAYISFAQATAKEAIELGMTFKEYEPKSKPAIQYEELAKRIVKQVG</sequence>
<reference evidence="2" key="1">
    <citation type="submission" date="2020-05" db="EMBL/GenBank/DDBJ databases">
        <authorList>
            <person name="Delgado-Blas J."/>
        </authorList>
    </citation>
    <scope>NUCLEOTIDE SEQUENCE</scope>
    <source>
        <strain evidence="2">BB1453</strain>
    </source>
</reference>
<dbReference type="Proteomes" id="UP000834611">
    <property type="component" value="Unassembled WGS sequence"/>
</dbReference>
<accession>A0A9N8D894</accession>
<dbReference type="Pfam" id="PF13614">
    <property type="entry name" value="AAA_31"/>
    <property type="match status" value="1"/>
</dbReference>
<evidence type="ECO:0000259" key="1">
    <source>
        <dbReference type="Pfam" id="PF13614"/>
    </source>
</evidence>
<dbReference type="InterPro" id="IPR025669">
    <property type="entry name" value="AAA_dom"/>
</dbReference>
<dbReference type="AlphaFoldDB" id="A0A9N8D894"/>
<dbReference type="SUPFAM" id="SSF52540">
    <property type="entry name" value="P-loop containing nucleoside triphosphate hydrolases"/>
    <property type="match status" value="1"/>
</dbReference>
<dbReference type="CDD" id="cd02042">
    <property type="entry name" value="ParAB_family"/>
    <property type="match status" value="1"/>
</dbReference>
<gene>
    <name evidence="2" type="primary">soj_2</name>
    <name evidence="2" type="ORF">GHA_04493</name>
</gene>
<feature type="domain" description="AAA" evidence="1">
    <location>
        <begin position="11"/>
        <end position="193"/>
    </location>
</feature>